<name>A0A225V2X0_9STRA</name>
<dbReference type="EC" id="3.1.1.73" evidence="1"/>
<protein>
    <recommendedName>
        <fullName evidence="1">feruloyl esterase</fullName>
        <ecNumber evidence="1">3.1.1.73</ecNumber>
    </recommendedName>
</protein>
<dbReference type="STRING" id="4795.A0A225V2X0"/>
<keyword evidence="3" id="KW-0119">Carbohydrate metabolism</keyword>
<dbReference type="Pfam" id="PF07519">
    <property type="entry name" value="Tannase"/>
    <property type="match status" value="1"/>
</dbReference>
<feature type="signal peptide" evidence="8">
    <location>
        <begin position="1"/>
        <end position="22"/>
    </location>
</feature>
<evidence type="ECO:0000256" key="7">
    <source>
        <dbReference type="ARBA" id="ARBA00034075"/>
    </source>
</evidence>
<evidence type="ECO:0000313" key="10">
    <source>
        <dbReference type="Proteomes" id="UP000198211"/>
    </source>
</evidence>
<dbReference type="EMBL" id="NBNE01008606">
    <property type="protein sequence ID" value="OWY99308.1"/>
    <property type="molecule type" value="Genomic_DNA"/>
</dbReference>
<proteinExistence type="predicted"/>
<feature type="chain" id="PRO_5013076018" description="feruloyl esterase" evidence="8">
    <location>
        <begin position="23"/>
        <end position="416"/>
    </location>
</feature>
<evidence type="ECO:0000256" key="1">
    <source>
        <dbReference type="ARBA" id="ARBA00013091"/>
    </source>
</evidence>
<dbReference type="Proteomes" id="UP000198211">
    <property type="component" value="Unassembled WGS sequence"/>
</dbReference>
<keyword evidence="3" id="KW-0858">Xylan degradation</keyword>
<sequence length="416" mass="44416">MVFFASTHTLALLLALTVAASAGSRVSILPLSRPASTCDALFPTKVSTFSSGDIGNISVAVYRAEATDNTAADTIEDISIVDSVSEDARVLQDAAGGHLGVVEPVSGCESLLGVDLSHISEDTGAAVVSAYEKTHEGHLYCVVEGKLPASTQWQVMLPVRTWTQRYMQVGCGGLCGMIRMGVNAASGSQHVRGGEFALAATDMGGGMDGKVFANNPGRRKSFAYSAQHLTSLVSKTLMQAYYGQEPHYSYFNGCSDGGREGVMEALRYPNDFDGILAGAPAMLFQFQNSLHHGWLAMSNIDGPMPELPPMMRGPPPDTASDECLTNAEVNTILKFYNGPVDPVTGRHLTVGNAQFGSELAWEGVFVPRGPDQPVMSAHIALAALRYLIFEPNPPETYTLNDLQFTEATRSKLLEAD</sequence>
<dbReference type="PANTHER" id="PTHR33938">
    <property type="entry name" value="FERULOYL ESTERASE B-RELATED"/>
    <property type="match status" value="1"/>
</dbReference>
<dbReference type="AlphaFoldDB" id="A0A225V2X0"/>
<evidence type="ECO:0000256" key="5">
    <source>
        <dbReference type="ARBA" id="ARBA00022801"/>
    </source>
</evidence>
<evidence type="ECO:0000256" key="4">
    <source>
        <dbReference type="ARBA" id="ARBA00022729"/>
    </source>
</evidence>
<evidence type="ECO:0000256" key="6">
    <source>
        <dbReference type="ARBA" id="ARBA00023157"/>
    </source>
</evidence>
<keyword evidence="3" id="KW-0624">Polysaccharide degradation</keyword>
<dbReference type="InterPro" id="IPR011118">
    <property type="entry name" value="Tannase/feruloyl_esterase"/>
</dbReference>
<dbReference type="GO" id="GO:0030600">
    <property type="term" value="F:feruloyl esterase activity"/>
    <property type="evidence" value="ECO:0007669"/>
    <property type="project" value="UniProtKB-EC"/>
</dbReference>
<keyword evidence="4 8" id="KW-0732">Signal</keyword>
<evidence type="ECO:0000256" key="2">
    <source>
        <dbReference type="ARBA" id="ARBA00022487"/>
    </source>
</evidence>
<organism evidence="9 10">
    <name type="scientific">Phytophthora megakarya</name>
    <dbReference type="NCBI Taxonomy" id="4795"/>
    <lineage>
        <taxon>Eukaryota</taxon>
        <taxon>Sar</taxon>
        <taxon>Stramenopiles</taxon>
        <taxon>Oomycota</taxon>
        <taxon>Peronosporomycetes</taxon>
        <taxon>Peronosporales</taxon>
        <taxon>Peronosporaceae</taxon>
        <taxon>Phytophthora</taxon>
    </lineage>
</organism>
<keyword evidence="5" id="KW-0378">Hydrolase</keyword>
<evidence type="ECO:0000256" key="8">
    <source>
        <dbReference type="SAM" id="SignalP"/>
    </source>
</evidence>
<keyword evidence="2" id="KW-0719">Serine esterase</keyword>
<dbReference type="GO" id="GO:0045493">
    <property type="term" value="P:xylan catabolic process"/>
    <property type="evidence" value="ECO:0007669"/>
    <property type="project" value="UniProtKB-KW"/>
</dbReference>
<comment type="catalytic activity">
    <reaction evidence="7">
        <text>feruloyl-polysaccharide + H2O = ferulate + polysaccharide.</text>
        <dbReference type="EC" id="3.1.1.73"/>
    </reaction>
</comment>
<reference evidence="10" key="1">
    <citation type="submission" date="2017-03" db="EMBL/GenBank/DDBJ databases">
        <title>Phytopthora megakarya and P. palmivora, two closely related causual agents of cacao black pod achieved similar genome size and gene model numbers by different mechanisms.</title>
        <authorList>
            <person name="Ali S."/>
            <person name="Shao J."/>
            <person name="Larry D.J."/>
            <person name="Kronmiller B."/>
            <person name="Shen D."/>
            <person name="Strem M.D."/>
            <person name="Melnick R.L."/>
            <person name="Guiltinan M.J."/>
            <person name="Tyler B.M."/>
            <person name="Meinhardt L.W."/>
            <person name="Bailey B.A."/>
        </authorList>
    </citation>
    <scope>NUCLEOTIDE SEQUENCE [LARGE SCALE GENOMIC DNA]</scope>
    <source>
        <strain evidence="10">zdho120</strain>
    </source>
</reference>
<keyword evidence="10" id="KW-1185">Reference proteome</keyword>
<dbReference type="OrthoDB" id="3039123at2759"/>
<gene>
    <name evidence="9" type="ORF">PHMEG_00029708</name>
</gene>
<comment type="caution">
    <text evidence="9">The sequence shown here is derived from an EMBL/GenBank/DDBJ whole genome shotgun (WGS) entry which is preliminary data.</text>
</comment>
<accession>A0A225V2X0</accession>
<dbReference type="PANTHER" id="PTHR33938:SF15">
    <property type="entry name" value="FERULOYL ESTERASE B-RELATED"/>
    <property type="match status" value="1"/>
</dbReference>
<evidence type="ECO:0000256" key="3">
    <source>
        <dbReference type="ARBA" id="ARBA00022651"/>
    </source>
</evidence>
<keyword evidence="6" id="KW-1015">Disulfide bond</keyword>
<evidence type="ECO:0000313" key="9">
    <source>
        <dbReference type="EMBL" id="OWY99308.1"/>
    </source>
</evidence>